<evidence type="ECO:0000256" key="4">
    <source>
        <dbReference type="ARBA" id="ARBA00023242"/>
    </source>
</evidence>
<dbReference type="PANTHER" id="PTHR10015">
    <property type="entry name" value="HEAT SHOCK TRANSCRIPTION FACTOR"/>
    <property type="match status" value="1"/>
</dbReference>
<evidence type="ECO:0000313" key="10">
    <source>
        <dbReference type="Proteomes" id="UP000053259"/>
    </source>
</evidence>
<dbReference type="InterPro" id="IPR036388">
    <property type="entry name" value="WH-like_DNA-bd_sf"/>
</dbReference>
<dbReference type="VEuPathDB" id="FungiDB:PV09_00139"/>
<evidence type="ECO:0000313" key="9">
    <source>
        <dbReference type="EMBL" id="KIW09211.1"/>
    </source>
</evidence>
<dbReference type="EMBL" id="KN847529">
    <property type="protein sequence ID" value="KIW09211.1"/>
    <property type="molecule type" value="Genomic_DNA"/>
</dbReference>
<dbReference type="FunFam" id="1.10.10.10:FF:000173">
    <property type="entry name" value="Heat shock transcription factor Hsf1"/>
    <property type="match status" value="1"/>
</dbReference>
<comment type="subcellular location">
    <subcellularLocation>
        <location evidence="1">Nucleus</location>
    </subcellularLocation>
</comment>
<feature type="region of interest" description="Disordered" evidence="7">
    <location>
        <begin position="1"/>
        <end position="47"/>
    </location>
</feature>
<dbReference type="SUPFAM" id="SSF46785">
    <property type="entry name" value="Winged helix' DNA-binding domain"/>
    <property type="match status" value="1"/>
</dbReference>
<comment type="similarity">
    <text evidence="2 5">Belongs to the HSF family.</text>
</comment>
<dbReference type="GO" id="GO:0005634">
    <property type="term" value="C:nucleus"/>
    <property type="evidence" value="ECO:0007669"/>
    <property type="project" value="UniProtKB-SubCell"/>
</dbReference>
<evidence type="ECO:0000256" key="6">
    <source>
        <dbReference type="SAM" id="Coils"/>
    </source>
</evidence>
<dbReference type="SMART" id="SM00415">
    <property type="entry name" value="HSF"/>
    <property type="match status" value="1"/>
</dbReference>
<accession>A0A0D1Y2C8</accession>
<reference evidence="9 10" key="1">
    <citation type="submission" date="2015-01" db="EMBL/GenBank/DDBJ databases">
        <title>The Genome Sequence of Ochroconis gallopava CBS43764.</title>
        <authorList>
            <consortium name="The Broad Institute Genomics Platform"/>
            <person name="Cuomo C."/>
            <person name="de Hoog S."/>
            <person name="Gorbushina A."/>
            <person name="Stielow B."/>
            <person name="Teixiera M."/>
            <person name="Abouelleil A."/>
            <person name="Chapman S.B."/>
            <person name="Priest M."/>
            <person name="Young S.K."/>
            <person name="Wortman J."/>
            <person name="Nusbaum C."/>
            <person name="Birren B."/>
        </authorList>
    </citation>
    <scope>NUCLEOTIDE SEQUENCE [LARGE SCALE GENOMIC DNA]</scope>
    <source>
        <strain evidence="9 10">CBS 43764</strain>
    </source>
</reference>
<feature type="coiled-coil region" evidence="6">
    <location>
        <begin position="301"/>
        <end position="328"/>
    </location>
</feature>
<dbReference type="GeneID" id="27308112"/>
<dbReference type="InterPro" id="IPR036390">
    <property type="entry name" value="WH_DNA-bd_sf"/>
</dbReference>
<feature type="compositionally biased region" description="Polar residues" evidence="7">
    <location>
        <begin position="96"/>
        <end position="116"/>
    </location>
</feature>
<keyword evidence="4" id="KW-0539">Nucleus</keyword>
<dbReference type="Proteomes" id="UP000053259">
    <property type="component" value="Unassembled WGS sequence"/>
</dbReference>
<name>A0A0D1Y2C8_9PEZI</name>
<dbReference type="GO" id="GO:0003700">
    <property type="term" value="F:DNA-binding transcription factor activity"/>
    <property type="evidence" value="ECO:0007669"/>
    <property type="project" value="InterPro"/>
</dbReference>
<dbReference type="AlphaFoldDB" id="A0A0D1Y2C8"/>
<dbReference type="GO" id="GO:0043565">
    <property type="term" value="F:sequence-specific DNA binding"/>
    <property type="evidence" value="ECO:0007669"/>
    <property type="project" value="InterPro"/>
</dbReference>
<feature type="compositionally biased region" description="Polar residues" evidence="7">
    <location>
        <begin position="274"/>
        <end position="284"/>
    </location>
</feature>
<feature type="region of interest" description="Disordered" evidence="7">
    <location>
        <begin position="244"/>
        <end position="294"/>
    </location>
</feature>
<evidence type="ECO:0000256" key="2">
    <source>
        <dbReference type="ARBA" id="ARBA00006403"/>
    </source>
</evidence>
<feature type="region of interest" description="Disordered" evidence="7">
    <location>
        <begin position="402"/>
        <end position="482"/>
    </location>
</feature>
<dbReference type="Gene3D" id="1.10.10.10">
    <property type="entry name" value="Winged helix-like DNA-binding domain superfamily/Winged helix DNA-binding domain"/>
    <property type="match status" value="1"/>
</dbReference>
<keyword evidence="10" id="KW-1185">Reference proteome</keyword>
<keyword evidence="6" id="KW-0175">Coiled coil</keyword>
<evidence type="ECO:0000256" key="5">
    <source>
        <dbReference type="RuleBase" id="RU004020"/>
    </source>
</evidence>
<dbReference type="OrthoDB" id="60033at2759"/>
<evidence type="ECO:0000256" key="7">
    <source>
        <dbReference type="SAM" id="MobiDB-lite"/>
    </source>
</evidence>
<organism evidence="9 10">
    <name type="scientific">Verruconis gallopava</name>
    <dbReference type="NCBI Taxonomy" id="253628"/>
    <lineage>
        <taxon>Eukaryota</taxon>
        <taxon>Fungi</taxon>
        <taxon>Dikarya</taxon>
        <taxon>Ascomycota</taxon>
        <taxon>Pezizomycotina</taxon>
        <taxon>Dothideomycetes</taxon>
        <taxon>Pleosporomycetidae</taxon>
        <taxon>Venturiales</taxon>
        <taxon>Sympoventuriaceae</taxon>
        <taxon>Verruconis</taxon>
    </lineage>
</organism>
<dbReference type="Pfam" id="PF00447">
    <property type="entry name" value="HSF_DNA-bind"/>
    <property type="match status" value="1"/>
</dbReference>
<dbReference type="InParanoid" id="A0A0D1Y2C8"/>
<evidence type="ECO:0000259" key="8">
    <source>
        <dbReference type="SMART" id="SM00415"/>
    </source>
</evidence>
<feature type="domain" description="HSF-type DNA-binding" evidence="8">
    <location>
        <begin position="141"/>
        <end position="248"/>
    </location>
</feature>
<dbReference type="PRINTS" id="PR00056">
    <property type="entry name" value="HSFDOMAIN"/>
</dbReference>
<protein>
    <recommendedName>
        <fullName evidence="8">HSF-type DNA-binding domain-containing protein</fullName>
    </recommendedName>
</protein>
<evidence type="ECO:0000256" key="1">
    <source>
        <dbReference type="ARBA" id="ARBA00004123"/>
    </source>
</evidence>
<dbReference type="InterPro" id="IPR000232">
    <property type="entry name" value="HSF_DNA-bd"/>
</dbReference>
<feature type="region of interest" description="Disordered" evidence="7">
    <location>
        <begin position="657"/>
        <end position="712"/>
    </location>
</feature>
<dbReference type="RefSeq" id="XP_016219080.1">
    <property type="nucleotide sequence ID" value="XM_016352823.1"/>
</dbReference>
<dbReference type="PANTHER" id="PTHR10015:SF427">
    <property type="entry name" value="HEAT SHOCK FACTOR PROTEIN"/>
    <property type="match status" value="1"/>
</dbReference>
<feature type="region of interest" description="Disordered" evidence="7">
    <location>
        <begin position="96"/>
        <end position="123"/>
    </location>
</feature>
<feature type="compositionally biased region" description="Basic residues" evidence="7">
    <location>
        <begin position="1"/>
        <end position="10"/>
    </location>
</feature>
<proteinExistence type="inferred from homology"/>
<feature type="compositionally biased region" description="Polar residues" evidence="7">
    <location>
        <begin position="681"/>
        <end position="690"/>
    </location>
</feature>
<feature type="compositionally biased region" description="Polar residues" evidence="7">
    <location>
        <begin position="422"/>
        <end position="464"/>
    </location>
</feature>
<dbReference type="STRING" id="253628.A0A0D1Y2C8"/>
<evidence type="ECO:0000256" key="3">
    <source>
        <dbReference type="ARBA" id="ARBA00023125"/>
    </source>
</evidence>
<feature type="compositionally biased region" description="Polar residues" evidence="7">
    <location>
        <begin position="17"/>
        <end position="39"/>
    </location>
</feature>
<sequence>MNRPLATRKRGAPDASPLSQQQNFSSIPFTPAMDQTSFDPNFPDWGNANSMGGLGNGFLNEAKGLDSGTFDAAGFGGAPILADSQLVRRAPGQQVVSRNQNSWQDTGGTSSFSNFEQADDEEDLEQRALAAKKEALAKRKQIPPFVQKLSSFLDDNHNTDLIRWSDSGDSFIVLDEDEFARKLIPELFKHNNYASFVRQLNMYGFHKKVGLSDNSMKASENKRKTPSEYYNKYFKRGRPELLWLIQKPKNPPSSKRKREDKSGGDSDEEPRTTPLPNASGQANTGPAGGNTDVAVLPRSELNNIRQELANLQKNQKMITQVIQQMKQQNDQFYRQATAFQDMHQRHENSINAILTFLATFYNRSLEGQNNMHEMFNQSLPQGSVQPGNIVDIGDVPEELQMPTRRSKQPLLLPAPEVKSKMGTPTSPATVQSARSTLSPQSRSASILRNVPSSSATPAPGSNPTAPSPHIKMESESPGIITDNHGMMHVINAANSASPKPGAGLDFDSALHHFQNADGNTPLTQQQRNDMLSLMQATIGGTGGGKSALTNPQTPPMPSLNDITAQNDQLDYLQRLTQQQDESVENLRGRIHSLSPTGYFAGLDNPSNPPPDFNLDDWMLPPPDTGDLSNLNFDDLNNGDADFGTADGLLPINDEDPEFDGQHGFLSPEQGGNSFQGGKVESISSRATTASPKEALKADGEVINSPRKKRRKT</sequence>
<keyword evidence="3" id="KW-0238">DNA-binding</keyword>
<gene>
    <name evidence="9" type="ORF">PV09_00139</name>
</gene>